<dbReference type="GO" id="GO:0004386">
    <property type="term" value="F:helicase activity"/>
    <property type="evidence" value="ECO:0007669"/>
    <property type="project" value="UniProtKB-KW"/>
</dbReference>
<evidence type="ECO:0000259" key="1">
    <source>
        <dbReference type="Pfam" id="PF01443"/>
    </source>
</evidence>
<dbReference type="Gene3D" id="3.40.50.300">
    <property type="entry name" value="P-loop containing nucleotide triphosphate hydrolases"/>
    <property type="match status" value="2"/>
</dbReference>
<protein>
    <submittedName>
        <fullName evidence="2">p40 helicase</fullName>
    </submittedName>
</protein>
<keyword evidence="2" id="KW-0347">Helicase</keyword>
<sequence>MDSKLQFTLSAEAWSFQEAIDYYSELLCDLYSFDCYDVDQLIQDLDSSDDDYAGCYSRMLKRFKTLRFVGCNIPFVFVNGVPGGGKTKYVKDNVPTSGTNVIVPFRGLRDDYRSSGFTALTQYAAVSALKKGANTLVFDEFTCICKHVFLACITIVEPKSLVIVGDVNQCWLRSGEGESLEDLLSVYSPTMVLNSCYRCPCPDVKLLSKLCDYDIKPAKCQSACSCSSYEFVQLSHDDSFDLRGVPLCFSHSAQRRLESMGVVANTVRTYMGRQADEVSLFVFDDPADFRVISSRALRIVALSRHSNKLFLYSDLPEADVIGLLGNARDEMDKQDLVTDQQCEDFIEKFYRELQFDR</sequence>
<dbReference type="GO" id="GO:0005524">
    <property type="term" value="F:ATP binding"/>
    <property type="evidence" value="ECO:0007669"/>
    <property type="project" value="InterPro"/>
</dbReference>
<organism evidence="2">
    <name type="scientific">Pistachio virus X</name>
    <dbReference type="NCBI Taxonomy" id="2794236"/>
    <lineage>
        <taxon>Viruses</taxon>
        <taxon>Riboviria</taxon>
        <taxon>Orthornavirae</taxon>
        <taxon>Kitrinoviricota</taxon>
        <taxon>Alsuviricetes</taxon>
        <taxon>Martellivirales</taxon>
        <taxon>Kitaviridae</taxon>
        <taxon>Higrevirus</taxon>
        <taxon>Higrevirus pistaciae</taxon>
    </lineage>
</organism>
<name>A0A7T0M823_9VIRU</name>
<evidence type="ECO:0000313" key="2">
    <source>
        <dbReference type="EMBL" id="QPL17813.1"/>
    </source>
</evidence>
<dbReference type="InterPro" id="IPR027417">
    <property type="entry name" value="P-loop_NTPase"/>
</dbReference>
<accession>A0A7T0M823</accession>
<feature type="domain" description="(+)RNA virus helicase C-terminal" evidence="1">
    <location>
        <begin position="77"/>
        <end position="312"/>
    </location>
</feature>
<dbReference type="EMBL" id="MT334619">
    <property type="protein sequence ID" value="QPL17813.1"/>
    <property type="molecule type" value="Genomic_RNA"/>
</dbReference>
<keyword evidence="2" id="KW-0378">Hydrolase</keyword>
<proteinExistence type="predicted"/>
<dbReference type="InterPro" id="IPR027351">
    <property type="entry name" value="(+)RNA_virus_helicase_core_dom"/>
</dbReference>
<dbReference type="Pfam" id="PF01443">
    <property type="entry name" value="Viral_helicase1"/>
    <property type="match status" value="1"/>
</dbReference>
<reference evidence="2" key="1">
    <citation type="submission" date="2020-04" db="EMBL/GenBank/DDBJ databases">
        <title>Transcriptome data analysis revealed novel viruses for genus Pistacia in Iran, China, and Italy.</title>
        <authorList>
            <person name="Mohammadi M."/>
            <person name="Hosseini A."/>
            <person name="Nasrollanejad S."/>
        </authorList>
    </citation>
    <scope>NUCLEOTIDE SEQUENCE</scope>
</reference>
<keyword evidence="2" id="KW-0547">Nucleotide-binding</keyword>
<keyword evidence="2" id="KW-0067">ATP-binding</keyword>